<reference evidence="2 3" key="1">
    <citation type="journal article" date="2015" name="Fungal Genet. Biol.">
        <title>Evolution of novel wood decay mechanisms in Agaricales revealed by the genome sequences of Fistulina hepatica and Cylindrobasidium torrendii.</title>
        <authorList>
            <person name="Floudas D."/>
            <person name="Held B.W."/>
            <person name="Riley R."/>
            <person name="Nagy L.G."/>
            <person name="Koehler G."/>
            <person name="Ransdell A.S."/>
            <person name="Younus H."/>
            <person name="Chow J."/>
            <person name="Chiniquy J."/>
            <person name="Lipzen A."/>
            <person name="Tritt A."/>
            <person name="Sun H."/>
            <person name="Haridas S."/>
            <person name="LaButti K."/>
            <person name="Ohm R.A."/>
            <person name="Kues U."/>
            <person name="Blanchette R.A."/>
            <person name="Grigoriev I.V."/>
            <person name="Minto R.E."/>
            <person name="Hibbett D.S."/>
        </authorList>
    </citation>
    <scope>NUCLEOTIDE SEQUENCE [LARGE SCALE GENOMIC DNA]</scope>
    <source>
        <strain evidence="2 3">FP15055 ss-10</strain>
    </source>
</reference>
<dbReference type="Proteomes" id="UP000054007">
    <property type="component" value="Unassembled WGS sequence"/>
</dbReference>
<gene>
    <name evidence="2" type="ORF">CYLTODRAFT_419362</name>
</gene>
<accession>A0A0D7BL21</accession>
<name>A0A0D7BL21_9AGAR</name>
<evidence type="ECO:0000313" key="3">
    <source>
        <dbReference type="Proteomes" id="UP000054007"/>
    </source>
</evidence>
<dbReference type="EMBL" id="KN880462">
    <property type="protein sequence ID" value="KIY70829.1"/>
    <property type="molecule type" value="Genomic_DNA"/>
</dbReference>
<protein>
    <submittedName>
        <fullName evidence="2">Uncharacterized protein</fullName>
    </submittedName>
</protein>
<keyword evidence="3" id="KW-1185">Reference proteome</keyword>
<evidence type="ECO:0000313" key="2">
    <source>
        <dbReference type="EMBL" id="KIY70829.1"/>
    </source>
</evidence>
<organism evidence="2 3">
    <name type="scientific">Cylindrobasidium torrendii FP15055 ss-10</name>
    <dbReference type="NCBI Taxonomy" id="1314674"/>
    <lineage>
        <taxon>Eukaryota</taxon>
        <taxon>Fungi</taxon>
        <taxon>Dikarya</taxon>
        <taxon>Basidiomycota</taxon>
        <taxon>Agaricomycotina</taxon>
        <taxon>Agaricomycetes</taxon>
        <taxon>Agaricomycetidae</taxon>
        <taxon>Agaricales</taxon>
        <taxon>Marasmiineae</taxon>
        <taxon>Physalacriaceae</taxon>
        <taxon>Cylindrobasidium</taxon>
    </lineage>
</organism>
<evidence type="ECO:0000256" key="1">
    <source>
        <dbReference type="SAM" id="MobiDB-lite"/>
    </source>
</evidence>
<dbReference type="AlphaFoldDB" id="A0A0D7BL21"/>
<feature type="region of interest" description="Disordered" evidence="1">
    <location>
        <begin position="1"/>
        <end position="22"/>
    </location>
</feature>
<proteinExistence type="predicted"/>
<sequence length="218" mass="23953">MSQIPPSIVPIASAAGQSSGHGPLSVVVTPAMPPPRAHVWTFLDITTRRSVSRHVGPQLINPVKAQRLCLTRLPSSTMTNAEACQALIKALTDVESMPPGSPPKIARAFDVPCIEEYTAQYVDPANDEIVSGNVLQGFDVRKEAIRAYPWLAVRAFEQGQVDIVFHAKSVASTPKKIWECPHCLETFQGQANLLRRHFIVKKCPILEALDKEIERASR</sequence>